<comment type="caution">
    <text evidence="2">The sequence shown here is derived from an EMBL/GenBank/DDBJ whole genome shotgun (WGS) entry which is preliminary data.</text>
</comment>
<dbReference type="InterPro" id="IPR006528">
    <property type="entry name" value="Phage_head_morphogenesis_dom"/>
</dbReference>
<sequence>MPTADDVDLGYAYTLAPEEAINYFESKGYAIGFNWFDVRDVAHARSFTVAGVMKLDVLQDIRGALQSALENGDTWQEFVKGLLPLLEAKGWMGKGLVADPETGELQGKQLTPRRLQTIFDTNIQSSYNVGRYQQQMANVADRPYFERVAVMDSHTRPRHAALNRFTAPADDPVWEYLYPPDGYGCRCRIRARSQADVEKYGLTVQSSEGRLVEVEQEYGQPGQTIKTMGLRMPDGSVYTADAGFGYNPGRVAWQPELDKYHYASARQYVTGSLTGPDFARALRNTAQLDARQRYPLAVLSPDQMGHTGADRQTVSLSAPVMQQLAQRDTPPLMSDYVLIQQTIENAQTMTQSGNAWRYSMQYGKRWSVATVQGGELTGWALQDTPGA</sequence>
<dbReference type="Proteomes" id="UP000477739">
    <property type="component" value="Unassembled WGS sequence"/>
</dbReference>
<proteinExistence type="predicted"/>
<dbReference type="OrthoDB" id="9813502at2"/>
<protein>
    <submittedName>
        <fullName evidence="2">Phage head morphogenesis protein</fullName>
    </submittedName>
</protein>
<organism evidence="2 3">
    <name type="scientific">Intestinirhabdus alba</name>
    <dbReference type="NCBI Taxonomy" id="2899544"/>
    <lineage>
        <taxon>Bacteria</taxon>
        <taxon>Pseudomonadati</taxon>
        <taxon>Pseudomonadota</taxon>
        <taxon>Gammaproteobacteria</taxon>
        <taxon>Enterobacterales</taxon>
        <taxon>Enterobacteriaceae</taxon>
        <taxon>Intestinirhabdus</taxon>
    </lineage>
</organism>
<dbReference type="RefSeq" id="WP_155109054.1">
    <property type="nucleotide sequence ID" value="NZ_WMJZ01000020.1"/>
</dbReference>
<feature type="domain" description="Phage head morphogenesis" evidence="1">
    <location>
        <begin position="59"/>
        <end position="189"/>
    </location>
</feature>
<dbReference type="AlphaFoldDB" id="A0A6L6IRP5"/>
<name>A0A6L6IRP5_9ENTR</name>
<accession>A0A6L6IRP5</accession>
<dbReference type="NCBIfam" id="TIGR01641">
    <property type="entry name" value="phageSPP1_gp7"/>
    <property type="match status" value="1"/>
</dbReference>
<evidence type="ECO:0000313" key="3">
    <source>
        <dbReference type="Proteomes" id="UP000477739"/>
    </source>
</evidence>
<keyword evidence="3" id="KW-1185">Reference proteome</keyword>
<evidence type="ECO:0000313" key="2">
    <source>
        <dbReference type="EMBL" id="MTH47483.1"/>
    </source>
</evidence>
<dbReference type="Pfam" id="PF04233">
    <property type="entry name" value="Phage_Mu_F"/>
    <property type="match status" value="1"/>
</dbReference>
<reference evidence="2 3" key="1">
    <citation type="submission" date="2019-11" db="EMBL/GenBank/DDBJ databases">
        <title>Escherichia alba sp. nov. isolated from the gut of plastic-eating superworms Zophobas atratus.</title>
        <authorList>
            <person name="Yang Y."/>
        </authorList>
    </citation>
    <scope>NUCLEOTIDE SEQUENCE [LARGE SCALE GENOMIC DNA]</scope>
    <source>
        <strain evidence="3">BIT-B35</strain>
    </source>
</reference>
<evidence type="ECO:0000259" key="1">
    <source>
        <dbReference type="Pfam" id="PF04233"/>
    </source>
</evidence>
<dbReference type="EMBL" id="WMJZ01000020">
    <property type="protein sequence ID" value="MTH47483.1"/>
    <property type="molecule type" value="Genomic_DNA"/>
</dbReference>
<gene>
    <name evidence="2" type="ORF">GJV78_14700</name>
</gene>